<dbReference type="AlphaFoldDB" id="A0A7S1RCS4"/>
<reference evidence="2" key="1">
    <citation type="submission" date="2021-01" db="EMBL/GenBank/DDBJ databases">
        <authorList>
            <person name="Corre E."/>
            <person name="Pelletier E."/>
            <person name="Niang G."/>
            <person name="Scheremetjew M."/>
            <person name="Finn R."/>
            <person name="Kale V."/>
            <person name="Holt S."/>
            <person name="Cochrane G."/>
            <person name="Meng A."/>
            <person name="Brown T."/>
            <person name="Cohen L."/>
        </authorList>
    </citation>
    <scope>NUCLEOTIDE SEQUENCE</scope>
    <source>
        <strain evidence="2">OF101</strain>
    </source>
</reference>
<keyword evidence="1" id="KW-0732">Signal</keyword>
<proteinExistence type="predicted"/>
<protein>
    <submittedName>
        <fullName evidence="2">Uncharacterized protein</fullName>
    </submittedName>
</protein>
<sequence length="328" mass="35435">MAVLRSLILAGLCRAASASRDTQSLVQRDFDFNSARDGTFDTPDGILARMDEVKRFQMFAGGNEFLGSVKHFLSAIETPLELLMGERAHQHDDWTAISFVKCGAGIITAFNSTAFSGHVDTASKDMSDTFSELGTKMQDIAMTVPSLSGTVDAKEALRWAEQSSLKAGDAVAKATGSIFGSLAALLKDVPTEYLQRVSKSLKAVAEDHSQQGMADYNTYLLQPEIKKFFANGDACKFLKDKAADFARMPEALRKDAAEAVAAMKKDLPVMRAFTEVVDARLAPQVIASVSFMLDSFSTSVSKMGDGFAMYHEALAEVATSEAVCSRSE</sequence>
<name>A0A7S1RCS4_ALECA</name>
<accession>A0A7S1RCS4</accession>
<evidence type="ECO:0000256" key="1">
    <source>
        <dbReference type="SAM" id="SignalP"/>
    </source>
</evidence>
<evidence type="ECO:0000313" key="2">
    <source>
        <dbReference type="EMBL" id="CAD9162684.1"/>
    </source>
</evidence>
<dbReference type="EMBL" id="HBGE01065796">
    <property type="protein sequence ID" value="CAD9162684.1"/>
    <property type="molecule type" value="Transcribed_RNA"/>
</dbReference>
<feature type="signal peptide" evidence="1">
    <location>
        <begin position="1"/>
        <end position="18"/>
    </location>
</feature>
<gene>
    <name evidence="2" type="ORF">ACAT0790_LOCUS39449</name>
</gene>
<organism evidence="2">
    <name type="scientific">Alexandrium catenella</name>
    <name type="common">Red tide dinoflagellate</name>
    <name type="synonym">Gonyaulax catenella</name>
    <dbReference type="NCBI Taxonomy" id="2925"/>
    <lineage>
        <taxon>Eukaryota</taxon>
        <taxon>Sar</taxon>
        <taxon>Alveolata</taxon>
        <taxon>Dinophyceae</taxon>
        <taxon>Gonyaulacales</taxon>
        <taxon>Pyrocystaceae</taxon>
        <taxon>Alexandrium</taxon>
    </lineage>
</organism>
<feature type="chain" id="PRO_5031479034" evidence="1">
    <location>
        <begin position="19"/>
        <end position="328"/>
    </location>
</feature>